<dbReference type="Pfam" id="PF00005">
    <property type="entry name" value="ABC_tran"/>
    <property type="match status" value="1"/>
</dbReference>
<dbReference type="Gene3D" id="3.40.50.300">
    <property type="entry name" value="P-loop containing nucleotide triphosphate hydrolases"/>
    <property type="match status" value="1"/>
</dbReference>
<evidence type="ECO:0000256" key="1">
    <source>
        <dbReference type="ARBA" id="ARBA00022448"/>
    </source>
</evidence>
<dbReference type="CDD" id="cd03293">
    <property type="entry name" value="ABC_NrtD_SsuB_transporters"/>
    <property type="match status" value="1"/>
</dbReference>
<dbReference type="InterPro" id="IPR050166">
    <property type="entry name" value="ABC_transporter_ATP-bind"/>
</dbReference>
<keyword evidence="2" id="KW-0547">Nucleotide-binding</keyword>
<evidence type="ECO:0000313" key="5">
    <source>
        <dbReference type="EMBL" id="TLD42606.1"/>
    </source>
</evidence>
<dbReference type="Proteomes" id="UP000319783">
    <property type="component" value="Unassembled WGS sequence"/>
</dbReference>
<dbReference type="InterPro" id="IPR027417">
    <property type="entry name" value="P-loop_NTPase"/>
</dbReference>
<dbReference type="SMART" id="SM00382">
    <property type="entry name" value="AAA"/>
    <property type="match status" value="1"/>
</dbReference>
<dbReference type="InterPro" id="IPR017871">
    <property type="entry name" value="ABC_transporter-like_CS"/>
</dbReference>
<proteinExistence type="predicted"/>
<comment type="caution">
    <text evidence="5">The sequence shown here is derived from an EMBL/GenBank/DDBJ whole genome shotgun (WGS) entry which is preliminary data.</text>
</comment>
<accession>A0A533QCY8</accession>
<dbReference type="PROSITE" id="PS00211">
    <property type="entry name" value="ABC_TRANSPORTER_1"/>
    <property type="match status" value="1"/>
</dbReference>
<evidence type="ECO:0000259" key="4">
    <source>
        <dbReference type="PROSITE" id="PS50893"/>
    </source>
</evidence>
<evidence type="ECO:0000313" key="6">
    <source>
        <dbReference type="Proteomes" id="UP000319783"/>
    </source>
</evidence>
<protein>
    <submittedName>
        <fullName evidence="5">ABC-type nitrate/sulfonate/bicarbonate transport system, ATPase component</fullName>
    </submittedName>
</protein>
<dbReference type="GO" id="GO:0016887">
    <property type="term" value="F:ATP hydrolysis activity"/>
    <property type="evidence" value="ECO:0007669"/>
    <property type="project" value="InterPro"/>
</dbReference>
<dbReference type="PANTHER" id="PTHR42788">
    <property type="entry name" value="TAURINE IMPORT ATP-BINDING PROTEIN-RELATED"/>
    <property type="match status" value="1"/>
</dbReference>
<evidence type="ECO:0000256" key="3">
    <source>
        <dbReference type="ARBA" id="ARBA00022840"/>
    </source>
</evidence>
<dbReference type="InterPro" id="IPR003593">
    <property type="entry name" value="AAA+_ATPase"/>
</dbReference>
<dbReference type="SUPFAM" id="SSF52540">
    <property type="entry name" value="P-loop containing nucleoside triphosphate hydrolases"/>
    <property type="match status" value="1"/>
</dbReference>
<name>A0A533QCY8_9BACT</name>
<dbReference type="PANTHER" id="PTHR42788:SF13">
    <property type="entry name" value="ALIPHATIC SULFONATES IMPORT ATP-BINDING PROTEIN SSUB"/>
    <property type="match status" value="1"/>
</dbReference>
<dbReference type="InterPro" id="IPR003439">
    <property type="entry name" value="ABC_transporter-like_ATP-bd"/>
</dbReference>
<feature type="domain" description="ABC transporter" evidence="4">
    <location>
        <begin position="28"/>
        <end position="259"/>
    </location>
</feature>
<dbReference type="EMBL" id="SULG01000016">
    <property type="protein sequence ID" value="TLD42606.1"/>
    <property type="molecule type" value="Genomic_DNA"/>
</dbReference>
<keyword evidence="1" id="KW-0813">Transport</keyword>
<dbReference type="AlphaFoldDB" id="A0A533QCY8"/>
<gene>
    <name evidence="5" type="ORF">JETT_1060</name>
</gene>
<keyword evidence="3" id="KW-0067">ATP-binding</keyword>
<reference evidence="5 6" key="1">
    <citation type="submission" date="2019-04" db="EMBL/GenBank/DDBJ databases">
        <title>Genome of a novel bacterium Candidatus Jettenia ecosi reconstructed from metagenome of an anammox bioreactor.</title>
        <authorList>
            <person name="Mardanov A.V."/>
            <person name="Beletsky A.V."/>
            <person name="Ravin N.V."/>
            <person name="Botchkova E.A."/>
            <person name="Litti Y.V."/>
            <person name="Nozhevnikova A.N."/>
        </authorList>
    </citation>
    <scope>NUCLEOTIDE SEQUENCE [LARGE SCALE GENOMIC DNA]</scope>
    <source>
        <strain evidence="5">J2</strain>
    </source>
</reference>
<sequence>MSESIGIDSLVELDYTNVKTEAQTSTKLRIQHLSKSFQSKNGKVYVLEDINLEIRQGEFVCIVGPSGCGKTTLLNIVAGLEKADSGEIWANGRRVNGAGTDRVVIFQEAALFPWMNVIKNVEFGLKLKGVNGSERRNTAIEYLKMVHLSKFQNSHVHELSGGMKQRVAIARALAMNPEMLLMDEPFSALDAQTRWILHFELQNIWLKTKKTILFITHNIREAVCLADRIIVLSTTPGKIKKEFLVDLPRPRDDNDVNVAEYSTWVMKELKAEISKVVKCEMDTDSCVECDIKCTTDEPAKMDIGGGI</sequence>
<dbReference type="PROSITE" id="PS50893">
    <property type="entry name" value="ABC_TRANSPORTER_2"/>
    <property type="match status" value="1"/>
</dbReference>
<organism evidence="5 6">
    <name type="scientific">Candidatus Jettenia ecosi</name>
    <dbReference type="NCBI Taxonomy" id="2494326"/>
    <lineage>
        <taxon>Bacteria</taxon>
        <taxon>Pseudomonadati</taxon>
        <taxon>Planctomycetota</taxon>
        <taxon>Candidatus Brocadiia</taxon>
        <taxon>Candidatus Brocadiales</taxon>
        <taxon>Candidatus Brocadiaceae</taxon>
        <taxon>Candidatus Jettenia</taxon>
    </lineage>
</organism>
<evidence type="ECO:0000256" key="2">
    <source>
        <dbReference type="ARBA" id="ARBA00022741"/>
    </source>
</evidence>
<dbReference type="GO" id="GO:0005524">
    <property type="term" value="F:ATP binding"/>
    <property type="evidence" value="ECO:0007669"/>
    <property type="project" value="UniProtKB-KW"/>
</dbReference>